<evidence type="ECO:0000256" key="6">
    <source>
        <dbReference type="ARBA" id="ARBA00066629"/>
    </source>
</evidence>
<feature type="region of interest" description="Disordered" evidence="10">
    <location>
        <begin position="425"/>
        <end position="453"/>
    </location>
</feature>
<dbReference type="InterPro" id="IPR042099">
    <property type="entry name" value="ANL_N_sf"/>
</dbReference>
<dbReference type="Pfam" id="PF00501">
    <property type="entry name" value="AMP-binding"/>
    <property type="match status" value="1"/>
</dbReference>
<sequence>MSVRSFFQEEIETLPKKKLKALQLQRLQAMVERVYHQNTFYRKLYDEAGVKPADIQSLEDIRKLPFLEKKSVRGAYPYGMALAPIGGENGAVEVHATSGTTGKSVPVFATMKDIENWADLNARELWMTGLRPGDVFMNSYGYGLPTGGFGFHYGAMRMGVMAIPMGADARQYERFIDFIFDFGVAGMCMTPSVGLYVGNKAREMGIDFKKSKLKTGLFGAEPWPWETRLKLEEYFNITAYDEFGMTEFLGPGMTCECEVRDGMHAWADAFLVECINPETGESVPDGEEGELVWTWLNADGTAMLRYRSRDLSRLWWDDECACGRTHPKIAAIKGRTDDAVPIRGLIVFPSQIEAALLRFPETGANFRIIIDKRNGLDTFDLKVEVKDNAMLESEEFVKSLQKQMAEAVKSVTGNTPHVHLVTADSLPRATGGESKTASARVEDRRKLQPAEQK</sequence>
<feature type="compositionally biased region" description="Basic and acidic residues" evidence="10">
    <location>
        <begin position="440"/>
        <end position="453"/>
    </location>
</feature>
<dbReference type="PIRSF" id="PIRSF006444">
    <property type="entry name" value="PaaK"/>
    <property type="match status" value="1"/>
</dbReference>
<dbReference type="EMBL" id="BNJF01000001">
    <property type="protein sequence ID" value="GHO45584.1"/>
    <property type="molecule type" value="Genomic_DNA"/>
</dbReference>
<protein>
    <recommendedName>
        <fullName evidence="7 9">Phenylacetate-coenzyme A ligase</fullName>
        <ecNumber evidence="6 9">6.2.1.30</ecNumber>
    </recommendedName>
    <alternativeName>
        <fullName evidence="8 9">Phenylacetyl-CoA ligase</fullName>
    </alternativeName>
</protein>
<dbReference type="GO" id="GO:0010124">
    <property type="term" value="P:phenylacetate catabolic process"/>
    <property type="evidence" value="ECO:0007669"/>
    <property type="project" value="UniProtKB-UniRule"/>
</dbReference>
<evidence type="ECO:0000256" key="5">
    <source>
        <dbReference type="ARBA" id="ARBA00061566"/>
    </source>
</evidence>
<evidence type="ECO:0000256" key="9">
    <source>
        <dbReference type="PIRNR" id="PIRNR006444"/>
    </source>
</evidence>
<evidence type="ECO:0000256" key="8">
    <source>
        <dbReference type="ARBA" id="ARBA00075111"/>
    </source>
</evidence>
<dbReference type="GO" id="GO:0047475">
    <property type="term" value="F:phenylacetate-CoA ligase activity"/>
    <property type="evidence" value="ECO:0007669"/>
    <property type="project" value="UniProtKB-EC"/>
</dbReference>
<dbReference type="UniPathway" id="UPA00930"/>
<dbReference type="FunFam" id="3.40.50.12780:FF:000016">
    <property type="entry name" value="Phenylacetate-coenzyme A ligase"/>
    <property type="match status" value="1"/>
</dbReference>
<evidence type="ECO:0000256" key="3">
    <source>
        <dbReference type="ARBA" id="ARBA00022741"/>
    </source>
</evidence>
<dbReference type="PANTHER" id="PTHR43845:SF1">
    <property type="entry name" value="BLR5969 PROTEIN"/>
    <property type="match status" value="1"/>
</dbReference>
<dbReference type="EC" id="6.2.1.30" evidence="6 9"/>
<feature type="domain" description="AMP-dependent ligase C-terminal" evidence="12">
    <location>
        <begin position="344"/>
        <end position="445"/>
    </location>
</feature>
<dbReference type="PANTHER" id="PTHR43845">
    <property type="entry name" value="BLR5969 PROTEIN"/>
    <property type="match status" value="1"/>
</dbReference>
<evidence type="ECO:0000256" key="10">
    <source>
        <dbReference type="SAM" id="MobiDB-lite"/>
    </source>
</evidence>
<dbReference type="RefSeq" id="WP_220194902.1">
    <property type="nucleotide sequence ID" value="NZ_BNJF01000001.1"/>
</dbReference>
<dbReference type="SUPFAM" id="SSF56801">
    <property type="entry name" value="Acetyl-CoA synthetase-like"/>
    <property type="match status" value="1"/>
</dbReference>
<evidence type="ECO:0000256" key="1">
    <source>
        <dbReference type="ARBA" id="ARBA00011245"/>
    </source>
</evidence>
<comment type="caution">
    <text evidence="13">The sequence shown here is derived from an EMBL/GenBank/DDBJ whole genome shotgun (WGS) entry which is preliminary data.</text>
</comment>
<evidence type="ECO:0000259" key="12">
    <source>
        <dbReference type="Pfam" id="PF14535"/>
    </source>
</evidence>
<dbReference type="InterPro" id="IPR045851">
    <property type="entry name" value="AMP-bd_C_sf"/>
</dbReference>
<keyword evidence="3 9" id="KW-0547">Nucleotide-binding</keyword>
<comment type="similarity">
    <text evidence="5 9">Belongs to the phenylacetyl-CoA ligase family.</text>
</comment>
<comment type="subunit">
    <text evidence="1">Monomer.</text>
</comment>
<evidence type="ECO:0000313" key="13">
    <source>
        <dbReference type="EMBL" id="GHO45584.1"/>
    </source>
</evidence>
<name>A0A8J3HXJ4_9CHLR</name>
<keyword evidence="2 9" id="KW-0436">Ligase</keyword>
<gene>
    <name evidence="13" type="primary">paaK-2</name>
    <name evidence="13" type="ORF">KSX_37470</name>
</gene>
<dbReference type="InterPro" id="IPR011880">
    <property type="entry name" value="PA_CoA_ligase"/>
</dbReference>
<dbReference type="GO" id="GO:0000166">
    <property type="term" value="F:nucleotide binding"/>
    <property type="evidence" value="ECO:0007669"/>
    <property type="project" value="UniProtKB-KW"/>
</dbReference>
<reference evidence="13" key="1">
    <citation type="submission" date="2020-10" db="EMBL/GenBank/DDBJ databases">
        <title>Taxonomic study of unclassified bacteria belonging to the class Ktedonobacteria.</title>
        <authorList>
            <person name="Yabe S."/>
            <person name="Wang C.M."/>
            <person name="Zheng Y."/>
            <person name="Sakai Y."/>
            <person name="Cavaletti L."/>
            <person name="Monciardini P."/>
            <person name="Donadio S."/>
        </authorList>
    </citation>
    <scope>NUCLEOTIDE SEQUENCE</scope>
    <source>
        <strain evidence="13">SOSP1-1</strain>
    </source>
</reference>
<dbReference type="Pfam" id="PF14535">
    <property type="entry name" value="AMP-binding_C_2"/>
    <property type="match status" value="1"/>
</dbReference>
<comment type="pathway">
    <text evidence="4 9">Aromatic compound metabolism; phenylacetate degradation.</text>
</comment>
<evidence type="ECO:0000256" key="2">
    <source>
        <dbReference type="ARBA" id="ARBA00022598"/>
    </source>
</evidence>
<dbReference type="InterPro" id="IPR028154">
    <property type="entry name" value="AMP-dep_Lig_C"/>
</dbReference>
<dbReference type="InterPro" id="IPR000873">
    <property type="entry name" value="AMP-dep_synth/lig_dom"/>
</dbReference>
<dbReference type="CDD" id="cd05913">
    <property type="entry name" value="PaaK"/>
    <property type="match status" value="1"/>
</dbReference>
<evidence type="ECO:0000256" key="7">
    <source>
        <dbReference type="ARBA" id="ARBA00068695"/>
    </source>
</evidence>
<dbReference type="Gene3D" id="3.40.50.12780">
    <property type="entry name" value="N-terminal domain of ligase-like"/>
    <property type="match status" value="1"/>
</dbReference>
<comment type="function">
    <text evidence="9">Catalyzes the activation of phenylacetic acid (PA) to phenylacetyl-CoA (PA-CoA).</text>
</comment>
<proteinExistence type="inferred from homology"/>
<accession>A0A8J3HXJ4</accession>
<evidence type="ECO:0000313" key="14">
    <source>
        <dbReference type="Proteomes" id="UP000612362"/>
    </source>
</evidence>
<evidence type="ECO:0000259" key="11">
    <source>
        <dbReference type="Pfam" id="PF00501"/>
    </source>
</evidence>
<dbReference type="Gene3D" id="3.30.300.30">
    <property type="match status" value="1"/>
</dbReference>
<evidence type="ECO:0000256" key="4">
    <source>
        <dbReference type="ARBA" id="ARBA00060591"/>
    </source>
</evidence>
<organism evidence="13 14">
    <name type="scientific">Ktedonospora formicarum</name>
    <dbReference type="NCBI Taxonomy" id="2778364"/>
    <lineage>
        <taxon>Bacteria</taxon>
        <taxon>Bacillati</taxon>
        <taxon>Chloroflexota</taxon>
        <taxon>Ktedonobacteria</taxon>
        <taxon>Ktedonobacterales</taxon>
        <taxon>Ktedonobacteraceae</taxon>
        <taxon>Ktedonospora</taxon>
    </lineage>
</organism>
<comment type="catalytic activity">
    <reaction evidence="9">
        <text>2-phenylacetate + ATP + CoA = phenylacetyl-CoA + AMP + diphosphate</text>
        <dbReference type="Rhea" id="RHEA:20956"/>
        <dbReference type="ChEBI" id="CHEBI:18401"/>
        <dbReference type="ChEBI" id="CHEBI:30616"/>
        <dbReference type="ChEBI" id="CHEBI:33019"/>
        <dbReference type="ChEBI" id="CHEBI:57287"/>
        <dbReference type="ChEBI" id="CHEBI:57390"/>
        <dbReference type="ChEBI" id="CHEBI:456215"/>
        <dbReference type="EC" id="6.2.1.30"/>
    </reaction>
</comment>
<feature type="domain" description="AMP-dependent synthetase/ligase" evidence="11">
    <location>
        <begin position="97"/>
        <end position="292"/>
    </location>
</feature>
<dbReference type="AlphaFoldDB" id="A0A8J3HXJ4"/>
<dbReference type="Proteomes" id="UP000612362">
    <property type="component" value="Unassembled WGS sequence"/>
</dbReference>
<keyword evidence="14" id="KW-1185">Reference proteome</keyword>